<feature type="domain" description="Ketopantoate reductase N-terminal" evidence="11">
    <location>
        <begin position="6"/>
        <end position="149"/>
    </location>
</feature>
<evidence type="ECO:0000256" key="3">
    <source>
        <dbReference type="ARBA" id="ARBA00013014"/>
    </source>
</evidence>
<keyword evidence="10" id="KW-0472">Membrane</keyword>
<dbReference type="SUPFAM" id="SSF48179">
    <property type="entry name" value="6-phosphogluconate dehydrogenase C-terminal domain-like"/>
    <property type="match status" value="1"/>
</dbReference>
<evidence type="ECO:0000256" key="6">
    <source>
        <dbReference type="ARBA" id="ARBA00023002"/>
    </source>
</evidence>
<dbReference type="EMBL" id="JBHMEZ010000009">
    <property type="protein sequence ID" value="MFB9053059.1"/>
    <property type="molecule type" value="Genomic_DNA"/>
</dbReference>
<sequence length="311" mass="34857">MSKKKILIAGIGGIGGYFGGLLAKAYYDSNEVDIFFLARGNNLTKIQESGLRINDNEVESIVKPNLISDNVSDFGIVDYILICTKTYDLKETVIQLLPAINDDTIIIPLQNGVDSKDKISKQLPKNRTAKGCVYLVSRLEAPGLIIKRGHVHSLFFGMDTGGNEKLQFLQNALLKSNIKSNLSKDINKITWEKFIFLSSIATATAYFDTEIGTILKSKEKSDLLISLINEVTNLAISKQINIDKNQEELVIEKLKSLPDDATTSMHSDFRNRKKNTELESLTGYVVAEGRQNNINIETFNKMYRKLSVRHY</sequence>
<evidence type="ECO:0000256" key="4">
    <source>
        <dbReference type="ARBA" id="ARBA00019465"/>
    </source>
</evidence>
<dbReference type="InterPro" id="IPR003710">
    <property type="entry name" value="ApbA"/>
</dbReference>
<comment type="caution">
    <text evidence="13">The sequence shown here is derived from an EMBL/GenBank/DDBJ whole genome shotgun (WGS) entry which is preliminary data.</text>
</comment>
<dbReference type="SUPFAM" id="SSF51735">
    <property type="entry name" value="NAD(P)-binding Rossmann-fold domains"/>
    <property type="match status" value="1"/>
</dbReference>
<evidence type="ECO:0000313" key="13">
    <source>
        <dbReference type="EMBL" id="MFB9053059.1"/>
    </source>
</evidence>
<dbReference type="InterPro" id="IPR008927">
    <property type="entry name" value="6-PGluconate_DH-like_C_sf"/>
</dbReference>
<evidence type="ECO:0000256" key="10">
    <source>
        <dbReference type="SAM" id="Phobius"/>
    </source>
</evidence>
<dbReference type="InterPro" id="IPR036291">
    <property type="entry name" value="NAD(P)-bd_dom_sf"/>
</dbReference>
<evidence type="ECO:0000256" key="9">
    <source>
        <dbReference type="RuleBase" id="RU362068"/>
    </source>
</evidence>
<keyword evidence="5 9" id="KW-0521">NADP</keyword>
<evidence type="ECO:0000259" key="12">
    <source>
        <dbReference type="Pfam" id="PF08546"/>
    </source>
</evidence>
<dbReference type="Pfam" id="PF02558">
    <property type="entry name" value="ApbA"/>
    <property type="match status" value="1"/>
</dbReference>
<evidence type="ECO:0000259" key="11">
    <source>
        <dbReference type="Pfam" id="PF02558"/>
    </source>
</evidence>
<evidence type="ECO:0000256" key="7">
    <source>
        <dbReference type="ARBA" id="ARBA00032024"/>
    </source>
</evidence>
<comment type="catalytic activity">
    <reaction evidence="8 9">
        <text>(R)-pantoate + NADP(+) = 2-dehydropantoate + NADPH + H(+)</text>
        <dbReference type="Rhea" id="RHEA:16233"/>
        <dbReference type="ChEBI" id="CHEBI:11561"/>
        <dbReference type="ChEBI" id="CHEBI:15378"/>
        <dbReference type="ChEBI" id="CHEBI:15980"/>
        <dbReference type="ChEBI" id="CHEBI:57783"/>
        <dbReference type="ChEBI" id="CHEBI:58349"/>
        <dbReference type="EC" id="1.1.1.169"/>
    </reaction>
</comment>
<comment type="pathway">
    <text evidence="1 9">Cofactor biosynthesis; (R)-pantothenate biosynthesis; (R)-pantoate from 3-methyl-2-oxobutanoate: step 2/2.</text>
</comment>
<proteinExistence type="inferred from homology"/>
<feature type="transmembrane region" description="Helical" evidence="10">
    <location>
        <begin position="7"/>
        <end position="27"/>
    </location>
</feature>
<name>A0ABV5F0X5_9FLAO</name>
<dbReference type="PANTHER" id="PTHR21708">
    <property type="entry name" value="PROBABLE 2-DEHYDROPANTOATE 2-REDUCTASE"/>
    <property type="match status" value="1"/>
</dbReference>
<keyword evidence="10" id="KW-0812">Transmembrane</keyword>
<dbReference type="NCBIfam" id="TIGR00745">
    <property type="entry name" value="apbA_panE"/>
    <property type="match status" value="1"/>
</dbReference>
<dbReference type="InterPro" id="IPR051402">
    <property type="entry name" value="KPR-Related"/>
</dbReference>
<keyword evidence="14" id="KW-1185">Reference proteome</keyword>
<reference evidence="13 14" key="1">
    <citation type="submission" date="2024-09" db="EMBL/GenBank/DDBJ databases">
        <authorList>
            <person name="Sun Q."/>
            <person name="Mori K."/>
        </authorList>
    </citation>
    <scope>NUCLEOTIDE SEQUENCE [LARGE SCALE GENOMIC DNA]</scope>
    <source>
        <strain evidence="13 14">CECT 8286</strain>
    </source>
</reference>
<dbReference type="Gene3D" id="3.40.50.720">
    <property type="entry name" value="NAD(P)-binding Rossmann-like Domain"/>
    <property type="match status" value="1"/>
</dbReference>
<evidence type="ECO:0000256" key="2">
    <source>
        <dbReference type="ARBA" id="ARBA00007870"/>
    </source>
</evidence>
<feature type="domain" description="Ketopantoate reductase C-terminal" evidence="12">
    <location>
        <begin position="185"/>
        <end position="307"/>
    </location>
</feature>
<comment type="function">
    <text evidence="9">Catalyzes the NADPH-dependent reduction of ketopantoate into pantoic acid.</text>
</comment>
<dbReference type="PANTHER" id="PTHR21708:SF26">
    <property type="entry name" value="2-DEHYDROPANTOATE 2-REDUCTASE"/>
    <property type="match status" value="1"/>
</dbReference>
<evidence type="ECO:0000313" key="14">
    <source>
        <dbReference type="Proteomes" id="UP001589605"/>
    </source>
</evidence>
<dbReference type="Gene3D" id="1.10.1040.10">
    <property type="entry name" value="N-(1-d-carboxylethyl)-l-norvaline Dehydrogenase, domain 2"/>
    <property type="match status" value="1"/>
</dbReference>
<dbReference type="InterPro" id="IPR013332">
    <property type="entry name" value="KPR_N"/>
</dbReference>
<keyword evidence="9" id="KW-0566">Pantothenate biosynthesis</keyword>
<dbReference type="Proteomes" id="UP001589605">
    <property type="component" value="Unassembled WGS sequence"/>
</dbReference>
<protein>
    <recommendedName>
        <fullName evidence="4 9">2-dehydropantoate 2-reductase</fullName>
        <ecNumber evidence="3 9">1.1.1.169</ecNumber>
    </recommendedName>
    <alternativeName>
        <fullName evidence="7 9">Ketopantoate reductase</fullName>
    </alternativeName>
</protein>
<keyword evidence="6 9" id="KW-0560">Oxidoreductase</keyword>
<accession>A0ABV5F0X5</accession>
<dbReference type="EC" id="1.1.1.169" evidence="3 9"/>
<dbReference type="InterPro" id="IPR013328">
    <property type="entry name" value="6PGD_dom2"/>
</dbReference>
<keyword evidence="10" id="KW-1133">Transmembrane helix</keyword>
<evidence type="ECO:0000256" key="8">
    <source>
        <dbReference type="ARBA" id="ARBA00048793"/>
    </source>
</evidence>
<comment type="similarity">
    <text evidence="2 9">Belongs to the ketopantoate reductase family.</text>
</comment>
<evidence type="ECO:0000256" key="5">
    <source>
        <dbReference type="ARBA" id="ARBA00022857"/>
    </source>
</evidence>
<dbReference type="Pfam" id="PF08546">
    <property type="entry name" value="ApbA_C"/>
    <property type="match status" value="1"/>
</dbReference>
<gene>
    <name evidence="13" type="ORF">ACFFVB_08190</name>
</gene>
<organism evidence="13 14">
    <name type="scientific">Formosa undariae</name>
    <dbReference type="NCBI Taxonomy" id="1325436"/>
    <lineage>
        <taxon>Bacteria</taxon>
        <taxon>Pseudomonadati</taxon>
        <taxon>Bacteroidota</taxon>
        <taxon>Flavobacteriia</taxon>
        <taxon>Flavobacteriales</taxon>
        <taxon>Flavobacteriaceae</taxon>
        <taxon>Formosa</taxon>
    </lineage>
</organism>
<dbReference type="InterPro" id="IPR013752">
    <property type="entry name" value="KPA_reductase"/>
</dbReference>
<evidence type="ECO:0000256" key="1">
    <source>
        <dbReference type="ARBA" id="ARBA00004994"/>
    </source>
</evidence>
<dbReference type="RefSeq" id="WP_382382242.1">
    <property type="nucleotide sequence ID" value="NZ_JBHMEZ010000009.1"/>
</dbReference>